<feature type="repeat" description="ANK" evidence="3">
    <location>
        <begin position="60"/>
        <end position="92"/>
    </location>
</feature>
<evidence type="ECO:0000313" key="5">
    <source>
        <dbReference type="EMBL" id="ETO34853.1"/>
    </source>
</evidence>
<organism evidence="5 6">
    <name type="scientific">Reticulomyxa filosa</name>
    <dbReference type="NCBI Taxonomy" id="46433"/>
    <lineage>
        <taxon>Eukaryota</taxon>
        <taxon>Sar</taxon>
        <taxon>Rhizaria</taxon>
        <taxon>Retaria</taxon>
        <taxon>Foraminifera</taxon>
        <taxon>Monothalamids</taxon>
        <taxon>Reticulomyxidae</taxon>
        <taxon>Reticulomyxa</taxon>
    </lineage>
</organism>
<evidence type="ECO:0000256" key="3">
    <source>
        <dbReference type="PROSITE-ProRule" id="PRU00023"/>
    </source>
</evidence>
<keyword evidence="2 3" id="KW-0040">ANK repeat</keyword>
<dbReference type="InterPro" id="IPR002110">
    <property type="entry name" value="Ankyrin_rpt"/>
</dbReference>
<dbReference type="PANTHER" id="PTHR24171">
    <property type="entry name" value="ANKYRIN REPEAT DOMAIN-CONTAINING PROTEIN 39-RELATED"/>
    <property type="match status" value="1"/>
</dbReference>
<dbReference type="AlphaFoldDB" id="X6P9Q4"/>
<dbReference type="SUPFAM" id="SSF48403">
    <property type="entry name" value="Ankyrin repeat"/>
    <property type="match status" value="1"/>
</dbReference>
<keyword evidence="1" id="KW-0677">Repeat</keyword>
<dbReference type="Proteomes" id="UP000023152">
    <property type="component" value="Unassembled WGS sequence"/>
</dbReference>
<evidence type="ECO:0000256" key="1">
    <source>
        <dbReference type="ARBA" id="ARBA00022737"/>
    </source>
</evidence>
<evidence type="ECO:0000313" key="6">
    <source>
        <dbReference type="Proteomes" id="UP000023152"/>
    </source>
</evidence>
<feature type="repeat" description="ANK" evidence="3">
    <location>
        <begin position="94"/>
        <end position="126"/>
    </location>
</feature>
<dbReference type="Pfam" id="PF12796">
    <property type="entry name" value="Ank_2"/>
    <property type="match status" value="1"/>
</dbReference>
<protein>
    <submittedName>
        <fullName evidence="5">Ankyrin repeat protein</fullName>
    </submittedName>
</protein>
<comment type="caution">
    <text evidence="5">The sequence shown here is derived from an EMBL/GenBank/DDBJ whole genome shotgun (WGS) entry which is preliminary data.</text>
</comment>
<feature type="compositionally biased region" description="Low complexity" evidence="4">
    <location>
        <begin position="181"/>
        <end position="196"/>
    </location>
</feature>
<dbReference type="PROSITE" id="PS50297">
    <property type="entry name" value="ANK_REP_REGION"/>
    <property type="match status" value="2"/>
</dbReference>
<accession>X6P9Q4</accession>
<proteinExistence type="predicted"/>
<reference evidence="5 6" key="1">
    <citation type="journal article" date="2013" name="Curr. Biol.">
        <title>The Genome of the Foraminiferan Reticulomyxa filosa.</title>
        <authorList>
            <person name="Glockner G."/>
            <person name="Hulsmann N."/>
            <person name="Schleicher M."/>
            <person name="Noegel A.A."/>
            <person name="Eichinger L."/>
            <person name="Gallinger C."/>
            <person name="Pawlowski J."/>
            <person name="Sierra R."/>
            <person name="Euteneuer U."/>
            <person name="Pillet L."/>
            <person name="Moustafa A."/>
            <person name="Platzer M."/>
            <person name="Groth M."/>
            <person name="Szafranski K."/>
            <person name="Schliwa M."/>
        </authorList>
    </citation>
    <scope>NUCLEOTIDE SEQUENCE [LARGE SCALE GENOMIC DNA]</scope>
</reference>
<gene>
    <name evidence="5" type="ORF">RFI_02235</name>
</gene>
<dbReference type="OrthoDB" id="194358at2759"/>
<dbReference type="PRINTS" id="PR01415">
    <property type="entry name" value="ANKYRIN"/>
</dbReference>
<feature type="region of interest" description="Disordered" evidence="4">
    <location>
        <begin position="181"/>
        <end position="208"/>
    </location>
</feature>
<evidence type="ECO:0000256" key="4">
    <source>
        <dbReference type="SAM" id="MobiDB-lite"/>
    </source>
</evidence>
<keyword evidence="6" id="KW-1185">Reference proteome</keyword>
<dbReference type="EMBL" id="ASPP01002226">
    <property type="protein sequence ID" value="ETO34853.1"/>
    <property type="molecule type" value="Genomic_DNA"/>
</dbReference>
<evidence type="ECO:0000256" key="2">
    <source>
        <dbReference type="ARBA" id="ARBA00023043"/>
    </source>
</evidence>
<dbReference type="PROSITE" id="PS50088">
    <property type="entry name" value="ANK_REPEAT"/>
    <property type="match status" value="2"/>
</dbReference>
<sequence length="375" mass="41823">MGGLFARCKDACSPGAGKSNGYEAVVDSDWAEAVRSGNMDQLQHLYSQDGELIKVPVDTYGRKALHLSVNKGHHEVVFWLLSEEANVNEKAGRDDDTPLHEACKVNDEELINLLIRFGADINETNRQRKYALDVCDAKTKREFTKEKIAHLQSLGRPKSYKAMSNSLDQMQGTGHVVKVTPPVVKKNNNGNNNSPNGHDDDENSNDNSMNAIELSQSQSLSASYSSSWSDSDSNVRLSIGQKVEWNSSAFSQQFGVELADVTRFLKSKKSKSILEAIWDRIIKDSKQPKLRNSDEQLFKLTYAVVFAAAKTQDRTKQSIPKEPVKKIAKKVKKELVSRFNATATTASTDYELTKQQFVYEFGDLLEIAHQSTPSN</sequence>
<dbReference type="Gene3D" id="1.25.40.20">
    <property type="entry name" value="Ankyrin repeat-containing domain"/>
    <property type="match status" value="1"/>
</dbReference>
<name>X6P9Q4_RETFI</name>
<dbReference type="SMART" id="SM00248">
    <property type="entry name" value="ANK"/>
    <property type="match status" value="2"/>
</dbReference>
<dbReference type="InterPro" id="IPR036770">
    <property type="entry name" value="Ankyrin_rpt-contain_sf"/>
</dbReference>